<dbReference type="PANTHER" id="PTHR43477">
    <property type="entry name" value="DIHYDROANTICAPSIN 7-DEHYDROGENASE"/>
    <property type="match status" value="1"/>
</dbReference>
<dbReference type="InterPro" id="IPR051122">
    <property type="entry name" value="SDR_DHRS6-like"/>
</dbReference>
<accession>A0ABU7MCV4</accession>
<proteinExistence type="inferred from homology"/>
<comment type="similarity">
    <text evidence="1">Belongs to the short-chain dehydrogenases/reductases (SDR) family.</text>
</comment>
<dbReference type="PANTHER" id="PTHR43477:SF1">
    <property type="entry name" value="DIHYDROANTICAPSIN 7-DEHYDROGENASE"/>
    <property type="match status" value="1"/>
</dbReference>
<dbReference type="CDD" id="cd05233">
    <property type="entry name" value="SDR_c"/>
    <property type="match status" value="1"/>
</dbReference>
<reference evidence="3 4" key="1">
    <citation type="submission" date="2024-01" db="EMBL/GenBank/DDBJ databases">
        <title>Draft genome sequence of Gordonia sp. LSe1-13.</title>
        <authorList>
            <person name="Suphannarot A."/>
            <person name="Mingma R."/>
        </authorList>
    </citation>
    <scope>NUCLEOTIDE SEQUENCE [LARGE SCALE GENOMIC DNA]</scope>
    <source>
        <strain evidence="3 4">LSe1-13</strain>
    </source>
</reference>
<keyword evidence="4" id="KW-1185">Reference proteome</keyword>
<organism evidence="3 4">
    <name type="scientific">Gordonia sesuvii</name>
    <dbReference type="NCBI Taxonomy" id="3116777"/>
    <lineage>
        <taxon>Bacteria</taxon>
        <taxon>Bacillati</taxon>
        <taxon>Actinomycetota</taxon>
        <taxon>Actinomycetes</taxon>
        <taxon>Mycobacteriales</taxon>
        <taxon>Gordoniaceae</taxon>
        <taxon>Gordonia</taxon>
    </lineage>
</organism>
<comment type="caution">
    <text evidence="3">The sequence shown here is derived from an EMBL/GenBank/DDBJ whole genome shotgun (WGS) entry which is preliminary data.</text>
</comment>
<dbReference type="Pfam" id="PF13561">
    <property type="entry name" value="adh_short_C2"/>
    <property type="match status" value="1"/>
</dbReference>
<evidence type="ECO:0000313" key="4">
    <source>
        <dbReference type="Proteomes" id="UP001347146"/>
    </source>
</evidence>
<gene>
    <name evidence="3" type="ORF">VZC37_11390</name>
</gene>
<evidence type="ECO:0000256" key="2">
    <source>
        <dbReference type="ARBA" id="ARBA00023002"/>
    </source>
</evidence>
<dbReference type="Proteomes" id="UP001347146">
    <property type="component" value="Unassembled WGS sequence"/>
</dbReference>
<keyword evidence="2" id="KW-0560">Oxidoreductase</keyword>
<dbReference type="PRINTS" id="PR00081">
    <property type="entry name" value="GDHRDH"/>
</dbReference>
<evidence type="ECO:0000313" key="3">
    <source>
        <dbReference type="EMBL" id="MEE3850939.1"/>
    </source>
</evidence>
<dbReference type="InterPro" id="IPR002347">
    <property type="entry name" value="SDR_fam"/>
</dbReference>
<evidence type="ECO:0000256" key="1">
    <source>
        <dbReference type="ARBA" id="ARBA00006484"/>
    </source>
</evidence>
<dbReference type="RefSeq" id="WP_330432617.1">
    <property type="nucleotide sequence ID" value="NZ_JAZDUF010000003.1"/>
</dbReference>
<dbReference type="Gene3D" id="3.40.50.720">
    <property type="entry name" value="NAD(P)-binding Rossmann-like Domain"/>
    <property type="match status" value="1"/>
</dbReference>
<dbReference type="InterPro" id="IPR036291">
    <property type="entry name" value="NAD(P)-bd_dom_sf"/>
</dbReference>
<protein>
    <submittedName>
        <fullName evidence="3">SDR family oxidoreductase</fullName>
    </submittedName>
</protein>
<name>A0ABU7MCV4_9ACTN</name>
<dbReference type="EMBL" id="JAZDUF010000003">
    <property type="protein sequence ID" value="MEE3850939.1"/>
    <property type="molecule type" value="Genomic_DNA"/>
</dbReference>
<dbReference type="SUPFAM" id="SSF51735">
    <property type="entry name" value="NAD(P)-binding Rossmann-fold domains"/>
    <property type="match status" value="1"/>
</dbReference>
<sequence length="259" mass="27114">MTFWTIDLPDTVVVSGTASGLGNEISTQLLRCGSTVIGVDLNAPDHEAHDKYQHVQGSVSEAETWEKVRSALDPSGSIGYVGSAAVLRVGTLLDEDLATWRDSWEVNVLGNVLALRALLPVMVQAPHAAVVAVSSIDADFGEQQLAAYASSKAAMSAAMRTVALDYASTDVQFNVLAPGPMRAGLFERHLASADDPGRFLATREARQPRGRITGVDEVARAALFLLSPASSALLGTTVIADGGLTTGFDFRTGAEGSSA</sequence>